<feature type="non-terminal residue" evidence="2">
    <location>
        <position position="95"/>
    </location>
</feature>
<organism evidence="2 3">
    <name type="scientific">Candidatus Shapirobacteria bacterium CG_4_9_14_0_2_um_filter_39_11</name>
    <dbReference type="NCBI Taxonomy" id="1974478"/>
    <lineage>
        <taxon>Bacteria</taxon>
        <taxon>Candidatus Shapironibacteriota</taxon>
    </lineage>
</organism>
<feature type="transmembrane region" description="Helical" evidence="1">
    <location>
        <begin position="29"/>
        <end position="52"/>
    </location>
</feature>
<reference evidence="3" key="1">
    <citation type="submission" date="2017-09" db="EMBL/GenBank/DDBJ databases">
        <title>Depth-based differentiation of microbial function through sediment-hosted aquifers and enrichment of novel symbionts in the deep terrestrial subsurface.</title>
        <authorList>
            <person name="Probst A.J."/>
            <person name="Ladd B."/>
            <person name="Jarett J.K."/>
            <person name="Geller-Mcgrath D.E."/>
            <person name="Sieber C.M.K."/>
            <person name="Emerson J.B."/>
            <person name="Anantharaman K."/>
            <person name="Thomas B.C."/>
            <person name="Malmstrom R."/>
            <person name="Stieglmeier M."/>
            <person name="Klingl A."/>
            <person name="Woyke T."/>
            <person name="Ryan C.M."/>
            <person name="Banfield J.F."/>
        </authorList>
    </citation>
    <scope>NUCLEOTIDE SEQUENCE [LARGE SCALE GENOMIC DNA]</scope>
</reference>
<evidence type="ECO:0000313" key="3">
    <source>
        <dbReference type="Proteomes" id="UP000229816"/>
    </source>
</evidence>
<evidence type="ECO:0000256" key="1">
    <source>
        <dbReference type="SAM" id="Phobius"/>
    </source>
</evidence>
<keyword evidence="1" id="KW-0472">Membrane</keyword>
<sequence>MTDALTNKIELEEPKKRFRFGFRLNRRKLALIGGILLFVVVFGIIFCLLPLLAIKSDIAQLSGEIKGISEGIQAQNLNQSIERLSSSKKGLNKLS</sequence>
<comment type="caution">
    <text evidence="2">The sequence shown here is derived from an EMBL/GenBank/DDBJ whole genome shotgun (WGS) entry which is preliminary data.</text>
</comment>
<accession>A0A2M8ES75</accession>
<name>A0A2M8ES75_9BACT</name>
<protein>
    <submittedName>
        <fullName evidence="2">Uncharacterized protein</fullName>
    </submittedName>
</protein>
<dbReference type="AlphaFoldDB" id="A0A2M8ES75"/>
<evidence type="ECO:0000313" key="2">
    <source>
        <dbReference type="EMBL" id="PJC27962.1"/>
    </source>
</evidence>
<gene>
    <name evidence="2" type="ORF">CO054_02765</name>
</gene>
<proteinExistence type="predicted"/>
<keyword evidence="1" id="KW-0812">Transmembrane</keyword>
<keyword evidence="1" id="KW-1133">Transmembrane helix</keyword>
<dbReference type="EMBL" id="PFSF01000061">
    <property type="protein sequence ID" value="PJC27962.1"/>
    <property type="molecule type" value="Genomic_DNA"/>
</dbReference>
<dbReference type="Proteomes" id="UP000229816">
    <property type="component" value="Unassembled WGS sequence"/>
</dbReference>